<dbReference type="InterPro" id="IPR035985">
    <property type="entry name" value="Ubiquitin-activating_enz"/>
</dbReference>
<keyword evidence="1" id="KW-1133">Transmembrane helix</keyword>
<accession>A0A0B4S2U6</accession>
<feature type="domain" description="THIF-type NAD/FAD binding fold" evidence="2">
    <location>
        <begin position="106"/>
        <end position="308"/>
    </location>
</feature>
<dbReference type="InterPro" id="IPR045886">
    <property type="entry name" value="ThiF/MoeB/HesA"/>
</dbReference>
<dbReference type="GO" id="GO:0008641">
    <property type="term" value="F:ubiquitin-like modifier activating enzyme activity"/>
    <property type="evidence" value="ECO:0007669"/>
    <property type="project" value="InterPro"/>
</dbReference>
<name>A0A0B4S2U6_9FIRM</name>
<dbReference type="STRING" id="33033.NW74_05645"/>
<dbReference type="SUPFAM" id="SSF69572">
    <property type="entry name" value="Activating enzymes of the ubiquitin-like proteins"/>
    <property type="match status" value="1"/>
</dbReference>
<proteinExistence type="predicted"/>
<dbReference type="Pfam" id="PF00899">
    <property type="entry name" value="ThiF"/>
    <property type="match status" value="1"/>
</dbReference>
<dbReference type="Gene3D" id="3.40.50.720">
    <property type="entry name" value="NAD(P)-binding Rossmann-like Domain"/>
    <property type="match status" value="1"/>
</dbReference>
<dbReference type="AlphaFoldDB" id="A0A0B4S2U6"/>
<evidence type="ECO:0000313" key="4">
    <source>
        <dbReference type="Proteomes" id="UP000031386"/>
    </source>
</evidence>
<reference evidence="3 4" key="1">
    <citation type="submission" date="2014-10" db="EMBL/GenBank/DDBJ databases">
        <title>Complete genome sequence of Parvimonas micra KCOM 1535 (= ChDC B708).</title>
        <authorList>
            <person name="Kook J.-K."/>
            <person name="Park S.-N."/>
            <person name="Lim Y.K."/>
            <person name="Roh H."/>
        </authorList>
    </citation>
    <scope>NUCLEOTIDE SEQUENCE [LARGE SCALE GENOMIC DNA]</scope>
    <source>
        <strain evidence="4">KCOM 1535 / ChDC B708</strain>
    </source>
</reference>
<keyword evidence="4" id="KW-1185">Reference proteome</keyword>
<dbReference type="KEGG" id="pmic:NW74_05645"/>
<keyword evidence="1" id="KW-0812">Transmembrane</keyword>
<dbReference type="GO" id="GO:0061504">
    <property type="term" value="P:cyclic threonylcarbamoyladenosine biosynthetic process"/>
    <property type="evidence" value="ECO:0007669"/>
    <property type="project" value="TreeGrafter"/>
</dbReference>
<keyword evidence="1" id="KW-0472">Membrane</keyword>
<evidence type="ECO:0000256" key="1">
    <source>
        <dbReference type="SAM" id="Phobius"/>
    </source>
</evidence>
<gene>
    <name evidence="3" type="ORF">NW74_05645</name>
</gene>
<sequence>MEIIKLKNYIGILKRNNELHIGYRKIFKIIFDEEIFKFLLNLKYKGFEKEIFQSFLKNSKIKEVIKKLALLSMLTIDNSFIYKDTILENTYFYFEQFKDNPINYISKIKNVNILILGLGAIGANVLNSLVRSGFRNFVLVDFDVVTISNLNRQNLYDSDDIGYKKTIICTKKIKKFFKDINIKYYDIKINSKRDISHILKQERIDLFLQASDTPYFINKICFESSKVFNVPIFLCGVGIDLGIFSLVSDFDKTSLDKNFYLNKDKPLKASIEMTSNIISSFISLEILKFFMLDNNRYKFVKIFDFNTMKFS</sequence>
<evidence type="ECO:0000313" key="3">
    <source>
        <dbReference type="EMBL" id="AIZ36854.1"/>
    </source>
</evidence>
<dbReference type="Proteomes" id="UP000031386">
    <property type="component" value="Chromosome"/>
</dbReference>
<organism evidence="3 4">
    <name type="scientific">Parvimonas micra</name>
    <dbReference type="NCBI Taxonomy" id="33033"/>
    <lineage>
        <taxon>Bacteria</taxon>
        <taxon>Bacillati</taxon>
        <taxon>Bacillota</taxon>
        <taxon>Tissierellia</taxon>
        <taxon>Tissierellales</taxon>
        <taxon>Peptoniphilaceae</taxon>
        <taxon>Parvimonas</taxon>
    </lineage>
</organism>
<feature type="transmembrane region" description="Helical" evidence="1">
    <location>
        <begin position="227"/>
        <end position="247"/>
    </location>
</feature>
<dbReference type="PANTHER" id="PTHR43267:SF3">
    <property type="entry name" value="THIF PROTEIN"/>
    <property type="match status" value="1"/>
</dbReference>
<dbReference type="GO" id="GO:0061503">
    <property type="term" value="F:tRNA threonylcarbamoyladenosine dehydratase"/>
    <property type="evidence" value="ECO:0007669"/>
    <property type="project" value="TreeGrafter"/>
</dbReference>
<dbReference type="EMBL" id="CP009761">
    <property type="protein sequence ID" value="AIZ36854.1"/>
    <property type="molecule type" value="Genomic_DNA"/>
</dbReference>
<protein>
    <recommendedName>
        <fullName evidence="2">THIF-type NAD/FAD binding fold domain-containing protein</fullName>
    </recommendedName>
</protein>
<dbReference type="RefSeq" id="WP_041954343.1">
    <property type="nucleotide sequence ID" value="NZ_CP009761.1"/>
</dbReference>
<feature type="transmembrane region" description="Helical" evidence="1">
    <location>
        <begin position="267"/>
        <end position="291"/>
    </location>
</feature>
<evidence type="ECO:0000259" key="2">
    <source>
        <dbReference type="Pfam" id="PF00899"/>
    </source>
</evidence>
<dbReference type="InterPro" id="IPR000594">
    <property type="entry name" value="ThiF_NAD_FAD-bd"/>
</dbReference>
<dbReference type="OrthoDB" id="9804286at2"/>
<dbReference type="PANTHER" id="PTHR43267">
    <property type="entry name" value="TRNA THREONYLCARBAMOYLADENOSINE DEHYDRATASE"/>
    <property type="match status" value="1"/>
</dbReference>